<name>A0A7X9X9K9_9BACT</name>
<gene>
    <name evidence="2" type="ORF">HHU12_12825</name>
</gene>
<keyword evidence="1" id="KW-0812">Transmembrane</keyword>
<dbReference type="EMBL" id="JABANE010000030">
    <property type="protein sequence ID" value="NME68849.1"/>
    <property type="molecule type" value="Genomic_DNA"/>
</dbReference>
<evidence type="ECO:0000313" key="2">
    <source>
        <dbReference type="EMBL" id="NME68849.1"/>
    </source>
</evidence>
<dbReference type="SUPFAM" id="SSF48452">
    <property type="entry name" value="TPR-like"/>
    <property type="match status" value="1"/>
</dbReference>
<protein>
    <recommendedName>
        <fullName evidence="4">Tetratricopeptide repeat protein</fullName>
    </recommendedName>
</protein>
<keyword evidence="1" id="KW-1133">Transmembrane helix</keyword>
<organism evidence="2 3">
    <name type="scientific">Flammeovirga aprica JL-4</name>
    <dbReference type="NCBI Taxonomy" id="694437"/>
    <lineage>
        <taxon>Bacteria</taxon>
        <taxon>Pseudomonadati</taxon>
        <taxon>Bacteroidota</taxon>
        <taxon>Cytophagia</taxon>
        <taxon>Cytophagales</taxon>
        <taxon>Flammeovirgaceae</taxon>
        <taxon>Flammeovirga</taxon>
    </lineage>
</organism>
<keyword evidence="3" id="KW-1185">Reference proteome</keyword>
<evidence type="ECO:0000256" key="1">
    <source>
        <dbReference type="SAM" id="Phobius"/>
    </source>
</evidence>
<reference evidence="2 3" key="1">
    <citation type="submission" date="2020-04" db="EMBL/GenBank/DDBJ databases">
        <title>Flammeovirga sp. SR4, a novel species isolated from seawater.</title>
        <authorList>
            <person name="Wang X."/>
        </authorList>
    </citation>
    <scope>NUCLEOTIDE SEQUENCE [LARGE SCALE GENOMIC DNA]</scope>
    <source>
        <strain evidence="2 3">ATCC 23126</strain>
    </source>
</reference>
<dbReference type="Gene3D" id="1.25.40.10">
    <property type="entry name" value="Tetratricopeptide repeat domain"/>
    <property type="match status" value="1"/>
</dbReference>
<dbReference type="Proteomes" id="UP000576082">
    <property type="component" value="Unassembled WGS sequence"/>
</dbReference>
<dbReference type="RefSeq" id="WP_169657141.1">
    <property type="nucleotide sequence ID" value="NZ_JABANE010000030.1"/>
</dbReference>
<sequence>MRDTIMSSDHLSRFIQRIYEIKESRANVITQSDLKAAAKEIGVTDREWVKLQDLFSSHLARAIGYHKYKNWDDAIFELDQALTINPFDSKTLFMISSCYANKYYEEERKEDRDLSIGFANKCLEINPLDEKALQLLSSLKKEERQRRVIEKESLKTLIVACSFGAIIFTALAYLSFSDIVVTTIPYTAETVEIRTKEFKPSVHFLNAEYNNSYFRVNDNIIKIFERKAALVLQGEIMKSDKAINGVFIKWKDMDGNIVHAEHFTNQYLQDIKDPANDNFKLIRFLESEKAVSIADVDIVLN</sequence>
<proteinExistence type="predicted"/>
<dbReference type="AlphaFoldDB" id="A0A7X9X9K9"/>
<evidence type="ECO:0000313" key="3">
    <source>
        <dbReference type="Proteomes" id="UP000576082"/>
    </source>
</evidence>
<feature type="transmembrane region" description="Helical" evidence="1">
    <location>
        <begin position="154"/>
        <end position="176"/>
    </location>
</feature>
<dbReference type="InterPro" id="IPR011990">
    <property type="entry name" value="TPR-like_helical_dom_sf"/>
</dbReference>
<accession>A0A7X9X9K9</accession>
<comment type="caution">
    <text evidence="2">The sequence shown here is derived from an EMBL/GenBank/DDBJ whole genome shotgun (WGS) entry which is preliminary data.</text>
</comment>
<evidence type="ECO:0008006" key="4">
    <source>
        <dbReference type="Google" id="ProtNLM"/>
    </source>
</evidence>
<keyword evidence="1" id="KW-0472">Membrane</keyword>